<dbReference type="EMBL" id="MU273538">
    <property type="protein sequence ID" value="KAI0032715.1"/>
    <property type="molecule type" value="Genomic_DNA"/>
</dbReference>
<reference evidence="1" key="2">
    <citation type="journal article" date="2022" name="New Phytol.">
        <title>Evolutionary transition to the ectomycorrhizal habit in the genomes of a hyperdiverse lineage of mushroom-forming fungi.</title>
        <authorList>
            <person name="Looney B."/>
            <person name="Miyauchi S."/>
            <person name="Morin E."/>
            <person name="Drula E."/>
            <person name="Courty P.E."/>
            <person name="Kohler A."/>
            <person name="Kuo A."/>
            <person name="LaButti K."/>
            <person name="Pangilinan J."/>
            <person name="Lipzen A."/>
            <person name="Riley R."/>
            <person name="Andreopoulos W."/>
            <person name="He G."/>
            <person name="Johnson J."/>
            <person name="Nolan M."/>
            <person name="Tritt A."/>
            <person name="Barry K.W."/>
            <person name="Grigoriev I.V."/>
            <person name="Nagy L.G."/>
            <person name="Hibbett D."/>
            <person name="Henrissat B."/>
            <person name="Matheny P.B."/>
            <person name="Labbe J."/>
            <person name="Martin F.M."/>
        </authorList>
    </citation>
    <scope>NUCLEOTIDE SEQUENCE</scope>
    <source>
        <strain evidence="1">EC-137</strain>
    </source>
</reference>
<gene>
    <name evidence="1" type="ORF">K488DRAFT_78342</name>
</gene>
<accession>A0ACB8QLY0</accession>
<evidence type="ECO:0000313" key="1">
    <source>
        <dbReference type="EMBL" id="KAI0032715.1"/>
    </source>
</evidence>
<organism evidence="1 2">
    <name type="scientific">Vararia minispora EC-137</name>
    <dbReference type="NCBI Taxonomy" id="1314806"/>
    <lineage>
        <taxon>Eukaryota</taxon>
        <taxon>Fungi</taxon>
        <taxon>Dikarya</taxon>
        <taxon>Basidiomycota</taxon>
        <taxon>Agaricomycotina</taxon>
        <taxon>Agaricomycetes</taxon>
        <taxon>Russulales</taxon>
        <taxon>Lachnocladiaceae</taxon>
        <taxon>Vararia</taxon>
    </lineage>
</organism>
<protein>
    <submittedName>
        <fullName evidence="1">Homocysteine S-methyltransferase</fullName>
    </submittedName>
</protein>
<keyword evidence="2" id="KW-1185">Reference proteome</keyword>
<sequence>MALSTNEQTNGLSEIFQPGSHVLWDGGLGTTLADGFGVNTRSPVWSSQVVEDSPDILVDCHLQFLQSGAQVLDTATCASSTFLPDRYPELERRYQVAFSTYALANHSRDPATRLMRTAVFLASVSRARFLSTLASTSPSAPPPQIALSLGAFGATLVPVAHEFDGIYPPPYGPATADRVTFTDAEKAAGLEAKAVEALADFHYERLKVFADDEETWASIGVICFETLPLRKPWLASTVWQHGRFPEGAARDVVDAAFGPDGIDTPVPDALGVNCTLLGYVRIIVRELGEELSKTAAGARPWLALKPNGGEVYDPIKRTWSVLGGEGDGCSWAEGVMDVVKEAEGSGAWAGYLVGGCCKTSFNEIRGIRDVLS</sequence>
<comment type="caution">
    <text evidence="1">The sequence shown here is derived from an EMBL/GenBank/DDBJ whole genome shotgun (WGS) entry which is preliminary data.</text>
</comment>
<dbReference type="Proteomes" id="UP000814128">
    <property type="component" value="Unassembled WGS sequence"/>
</dbReference>
<proteinExistence type="predicted"/>
<evidence type="ECO:0000313" key="2">
    <source>
        <dbReference type="Proteomes" id="UP000814128"/>
    </source>
</evidence>
<reference evidence="1" key="1">
    <citation type="submission" date="2021-02" db="EMBL/GenBank/DDBJ databases">
        <authorList>
            <consortium name="DOE Joint Genome Institute"/>
            <person name="Ahrendt S."/>
            <person name="Looney B.P."/>
            <person name="Miyauchi S."/>
            <person name="Morin E."/>
            <person name="Drula E."/>
            <person name="Courty P.E."/>
            <person name="Chicoki N."/>
            <person name="Fauchery L."/>
            <person name="Kohler A."/>
            <person name="Kuo A."/>
            <person name="Labutti K."/>
            <person name="Pangilinan J."/>
            <person name="Lipzen A."/>
            <person name="Riley R."/>
            <person name="Andreopoulos W."/>
            <person name="He G."/>
            <person name="Johnson J."/>
            <person name="Barry K.W."/>
            <person name="Grigoriev I.V."/>
            <person name="Nagy L."/>
            <person name="Hibbett D."/>
            <person name="Henrissat B."/>
            <person name="Matheny P.B."/>
            <person name="Labbe J."/>
            <person name="Martin F."/>
        </authorList>
    </citation>
    <scope>NUCLEOTIDE SEQUENCE</scope>
    <source>
        <strain evidence="1">EC-137</strain>
    </source>
</reference>
<name>A0ACB8QLY0_9AGAM</name>